<evidence type="ECO:0000256" key="1">
    <source>
        <dbReference type="SAM" id="MobiDB-lite"/>
    </source>
</evidence>
<accession>A0A5M3W7L3</accession>
<dbReference type="AlphaFoldDB" id="A0A5M3W7L3"/>
<feature type="region of interest" description="Disordered" evidence="1">
    <location>
        <begin position="33"/>
        <end position="56"/>
    </location>
</feature>
<keyword evidence="3" id="KW-1185">Reference proteome</keyword>
<proteinExistence type="predicted"/>
<dbReference type="Proteomes" id="UP000334990">
    <property type="component" value="Unassembled WGS sequence"/>
</dbReference>
<reference evidence="2 3" key="1">
    <citation type="submission" date="2019-10" db="EMBL/GenBank/DDBJ databases">
        <title>Whole genome shotgun sequence of Acrocarpospora corrugata NBRC 13972.</title>
        <authorList>
            <person name="Ichikawa N."/>
            <person name="Kimura A."/>
            <person name="Kitahashi Y."/>
            <person name="Komaki H."/>
            <person name="Oguchi A."/>
        </authorList>
    </citation>
    <scope>NUCLEOTIDE SEQUENCE [LARGE SCALE GENOMIC DNA]</scope>
    <source>
        <strain evidence="2 3">NBRC 13972</strain>
    </source>
</reference>
<comment type="caution">
    <text evidence="2">The sequence shown here is derived from an EMBL/GenBank/DDBJ whole genome shotgun (WGS) entry which is preliminary data.</text>
</comment>
<protein>
    <submittedName>
        <fullName evidence="2">Uncharacterized protein</fullName>
    </submittedName>
</protein>
<evidence type="ECO:0000313" key="3">
    <source>
        <dbReference type="Proteomes" id="UP000334990"/>
    </source>
</evidence>
<dbReference type="EMBL" id="BLAD01000092">
    <property type="protein sequence ID" value="GES05047.1"/>
    <property type="molecule type" value="Genomic_DNA"/>
</dbReference>
<evidence type="ECO:0000313" key="2">
    <source>
        <dbReference type="EMBL" id="GES05047.1"/>
    </source>
</evidence>
<sequence length="56" mass="6123">MQIAIGRQLLEMGLIGLNIAPLLPGDGIRLYDNPADPPQPGRRRHPTWTVNAPIPT</sequence>
<organism evidence="2 3">
    <name type="scientific">Acrocarpospora corrugata</name>
    <dbReference type="NCBI Taxonomy" id="35763"/>
    <lineage>
        <taxon>Bacteria</taxon>
        <taxon>Bacillati</taxon>
        <taxon>Actinomycetota</taxon>
        <taxon>Actinomycetes</taxon>
        <taxon>Streptosporangiales</taxon>
        <taxon>Streptosporangiaceae</taxon>
        <taxon>Acrocarpospora</taxon>
    </lineage>
</organism>
<name>A0A5M3W7L3_9ACTN</name>
<gene>
    <name evidence="2" type="ORF">Acor_71150</name>
</gene>